<feature type="compositionally biased region" description="Polar residues" evidence="1">
    <location>
        <begin position="11"/>
        <end position="24"/>
    </location>
</feature>
<evidence type="ECO:0000313" key="3">
    <source>
        <dbReference type="Proteomes" id="UP000001997"/>
    </source>
</evidence>
<dbReference type="InParanoid" id="A5DR81"/>
<feature type="region of interest" description="Disordered" evidence="1">
    <location>
        <begin position="1"/>
        <end position="24"/>
    </location>
</feature>
<sequence length="152" mass="17167">MGLFLPDQIDHNQQNSSKSSHTDTPPSLPFCFSACYFDACSTDEPYGPKHYSRCEACRNDQSAPDMHIYMHPWSFLGTATVICCCRQTTCFSAENDLKCHPVIIQLTHTAKHIRQHSTNVVSSASLRRELPIEHPNQESVPSKKASRHMICM</sequence>
<name>A5DR81_PICGU</name>
<keyword evidence="3" id="KW-1185">Reference proteome</keyword>
<evidence type="ECO:0000313" key="2">
    <source>
        <dbReference type="EMBL" id="EDK41683.2"/>
    </source>
</evidence>
<dbReference type="AlphaFoldDB" id="A5DR81"/>
<organism evidence="2 3">
    <name type="scientific">Meyerozyma guilliermondii (strain ATCC 6260 / CBS 566 / DSM 6381 / JCM 1539 / NBRC 10279 / NRRL Y-324)</name>
    <name type="common">Yeast</name>
    <name type="synonym">Candida guilliermondii</name>
    <dbReference type="NCBI Taxonomy" id="294746"/>
    <lineage>
        <taxon>Eukaryota</taxon>
        <taxon>Fungi</taxon>
        <taxon>Dikarya</taxon>
        <taxon>Ascomycota</taxon>
        <taxon>Saccharomycotina</taxon>
        <taxon>Pichiomycetes</taxon>
        <taxon>Debaryomycetaceae</taxon>
        <taxon>Meyerozyma</taxon>
    </lineage>
</organism>
<dbReference type="RefSeq" id="XP_001482018.2">
    <property type="nucleotide sequence ID" value="XM_001481968.1"/>
</dbReference>
<dbReference type="KEGG" id="pgu:PGUG_05782"/>
<reference evidence="2 3" key="1">
    <citation type="journal article" date="2009" name="Nature">
        <title>Evolution of pathogenicity and sexual reproduction in eight Candida genomes.</title>
        <authorList>
            <person name="Butler G."/>
            <person name="Rasmussen M.D."/>
            <person name="Lin M.F."/>
            <person name="Santos M.A."/>
            <person name="Sakthikumar S."/>
            <person name="Munro C.A."/>
            <person name="Rheinbay E."/>
            <person name="Grabherr M."/>
            <person name="Forche A."/>
            <person name="Reedy J.L."/>
            <person name="Agrafioti I."/>
            <person name="Arnaud M.B."/>
            <person name="Bates S."/>
            <person name="Brown A.J."/>
            <person name="Brunke S."/>
            <person name="Costanzo M.C."/>
            <person name="Fitzpatrick D.A."/>
            <person name="de Groot P.W."/>
            <person name="Harris D."/>
            <person name="Hoyer L.L."/>
            <person name="Hube B."/>
            <person name="Klis F.M."/>
            <person name="Kodira C."/>
            <person name="Lennard N."/>
            <person name="Logue M.E."/>
            <person name="Martin R."/>
            <person name="Neiman A.M."/>
            <person name="Nikolaou E."/>
            <person name="Quail M.A."/>
            <person name="Quinn J."/>
            <person name="Santos M.C."/>
            <person name="Schmitzberger F.F."/>
            <person name="Sherlock G."/>
            <person name="Shah P."/>
            <person name="Silverstein K.A."/>
            <person name="Skrzypek M.S."/>
            <person name="Soll D."/>
            <person name="Staggs R."/>
            <person name="Stansfield I."/>
            <person name="Stumpf M.P."/>
            <person name="Sudbery P.E."/>
            <person name="Srikantha T."/>
            <person name="Zeng Q."/>
            <person name="Berman J."/>
            <person name="Berriman M."/>
            <person name="Heitman J."/>
            <person name="Gow N.A."/>
            <person name="Lorenz M.C."/>
            <person name="Birren B.W."/>
            <person name="Kellis M."/>
            <person name="Cuomo C.A."/>
        </authorList>
    </citation>
    <scope>NUCLEOTIDE SEQUENCE [LARGE SCALE GENOMIC DNA]</scope>
    <source>
        <strain evidence="3">ATCC 6260 / CBS 566 / DSM 6381 / JCM 1539 / NBRC 10279 / NRRL Y-324</strain>
    </source>
</reference>
<gene>
    <name evidence="2" type="ORF">PGUG_05782</name>
</gene>
<dbReference type="HOGENOM" id="CLU_1723056_0_0_1"/>
<dbReference type="Proteomes" id="UP000001997">
    <property type="component" value="Unassembled WGS sequence"/>
</dbReference>
<dbReference type="VEuPathDB" id="FungiDB:PGUG_05782"/>
<evidence type="ECO:0000256" key="1">
    <source>
        <dbReference type="SAM" id="MobiDB-lite"/>
    </source>
</evidence>
<accession>A5DR81</accession>
<dbReference type="GeneID" id="5123964"/>
<proteinExistence type="predicted"/>
<dbReference type="EMBL" id="CH408162">
    <property type="protein sequence ID" value="EDK41683.2"/>
    <property type="molecule type" value="Genomic_DNA"/>
</dbReference>
<protein>
    <submittedName>
        <fullName evidence="2">Uncharacterized protein</fullName>
    </submittedName>
</protein>